<reference evidence="3 4" key="1">
    <citation type="submission" date="2020-12" db="EMBL/GenBank/DDBJ databases">
        <title>Vagococcus allomyrinae sp. nov. and Enterococcus lavae sp. nov., isolated from the larvae of Allomyrina dichotoma.</title>
        <authorList>
            <person name="Lee S.D."/>
        </authorList>
    </citation>
    <scope>NUCLEOTIDE SEQUENCE [LARGE SCALE GENOMIC DNA]</scope>
    <source>
        <strain evidence="3 4">BWM-S5</strain>
    </source>
</reference>
<organism evidence="3 4">
    <name type="scientific">Enterococcus larvae</name>
    <dbReference type="NCBI Taxonomy" id="2794352"/>
    <lineage>
        <taxon>Bacteria</taxon>
        <taxon>Bacillati</taxon>
        <taxon>Bacillota</taxon>
        <taxon>Bacilli</taxon>
        <taxon>Lactobacillales</taxon>
        <taxon>Enterococcaceae</taxon>
        <taxon>Enterococcus</taxon>
    </lineage>
</organism>
<name>A0ABS4CJP2_9ENTE</name>
<sequence>MMNKKRVIWLMAVIVLVLSGCGAKLSEEKEEFSSNSYVYQFNLPSTWVKRTEADYKAEFGTRTVFAAEDKQSKSQMFIQISSKEQLDLTDFGNATRENLKKIYGYSNLEDIYMMDYEANGNQIYKYTLNGSYKDESVWVHSYYVITDEEVLELIFYSADDNRYEDRVKIIDESVDTLVEKKQKNESKTKESDAAVTEESTELPETAVESEQMTVNVAGFRKVTVEDQEYLAVRFSILNNSEKDIKPLIWYEKTNVKQGESVLKQAEFPDSDEVGNLKVLAEDNKKTLKPGESSVGLAFYSLLPDGEQMVYVEFLESEFEQPEPIGFDLSTFD</sequence>
<feature type="region of interest" description="Disordered" evidence="1">
    <location>
        <begin position="182"/>
        <end position="207"/>
    </location>
</feature>
<evidence type="ECO:0000313" key="3">
    <source>
        <dbReference type="EMBL" id="MBP1046497.1"/>
    </source>
</evidence>
<dbReference type="PROSITE" id="PS51257">
    <property type="entry name" value="PROKAR_LIPOPROTEIN"/>
    <property type="match status" value="1"/>
</dbReference>
<evidence type="ECO:0000256" key="1">
    <source>
        <dbReference type="SAM" id="MobiDB-lite"/>
    </source>
</evidence>
<keyword evidence="4" id="KW-1185">Reference proteome</keyword>
<dbReference type="InterPro" id="IPR031989">
    <property type="entry name" value="DUF5067"/>
</dbReference>
<gene>
    <name evidence="3" type="ORF">I6N96_09385</name>
</gene>
<accession>A0ABS4CJP2</accession>
<dbReference type="Proteomes" id="UP000673375">
    <property type="component" value="Unassembled WGS sequence"/>
</dbReference>
<protein>
    <recommendedName>
        <fullName evidence="2">DUF5067 domain-containing protein</fullName>
    </recommendedName>
</protein>
<evidence type="ECO:0000313" key="4">
    <source>
        <dbReference type="Proteomes" id="UP000673375"/>
    </source>
</evidence>
<dbReference type="EMBL" id="JAEDXU010000004">
    <property type="protein sequence ID" value="MBP1046497.1"/>
    <property type="molecule type" value="Genomic_DNA"/>
</dbReference>
<dbReference type="RefSeq" id="WP_209557315.1">
    <property type="nucleotide sequence ID" value="NZ_JAEDXU010000004.1"/>
</dbReference>
<feature type="domain" description="DUF5067" evidence="2">
    <location>
        <begin position="188"/>
        <end position="313"/>
    </location>
</feature>
<feature type="compositionally biased region" description="Basic and acidic residues" evidence="1">
    <location>
        <begin position="182"/>
        <end position="192"/>
    </location>
</feature>
<comment type="caution">
    <text evidence="3">The sequence shown here is derived from an EMBL/GenBank/DDBJ whole genome shotgun (WGS) entry which is preliminary data.</text>
</comment>
<dbReference type="Pfam" id="PF16729">
    <property type="entry name" value="DUF5067"/>
    <property type="match status" value="1"/>
</dbReference>
<proteinExistence type="predicted"/>
<evidence type="ECO:0000259" key="2">
    <source>
        <dbReference type="Pfam" id="PF16729"/>
    </source>
</evidence>